<dbReference type="OrthoDB" id="9776455at2"/>
<comment type="similarity">
    <text evidence="1">Belongs to the peptidase M38 family.</text>
</comment>
<keyword evidence="1" id="KW-0645">Protease</keyword>
<dbReference type="SUPFAM" id="SSF51338">
    <property type="entry name" value="Composite domain of metallo-dependent hydrolases"/>
    <property type="match status" value="1"/>
</dbReference>
<keyword evidence="1 3" id="KW-0862">Zinc</keyword>
<dbReference type="InterPro" id="IPR050378">
    <property type="entry name" value="Metallo-dep_Hydrolases_sf"/>
</dbReference>
<feature type="binding site" evidence="3">
    <location>
        <position position="63"/>
    </location>
    <ligand>
        <name>Zn(2+)</name>
        <dbReference type="ChEBI" id="CHEBI:29105"/>
        <label>1</label>
        <note>catalytic</note>
    </ligand>
</feature>
<dbReference type="InterPro" id="IPR032466">
    <property type="entry name" value="Metal_Hydrolase"/>
</dbReference>
<comment type="cofactor">
    <cofactor evidence="1 3">
        <name>Zn(2+)</name>
        <dbReference type="ChEBI" id="CHEBI:29105"/>
    </cofactor>
    <text evidence="1 3">Binds 2 Zn(2+) ions per subunit.</text>
</comment>
<dbReference type="GO" id="GO:0008798">
    <property type="term" value="F:beta-aspartyl-peptidase activity"/>
    <property type="evidence" value="ECO:0007669"/>
    <property type="project" value="InterPro"/>
</dbReference>
<comment type="subcellular location">
    <subcellularLocation>
        <location evidence="1">Cytoplasm</location>
    </subcellularLocation>
</comment>
<feature type="binding site" evidence="3">
    <location>
        <position position="283"/>
    </location>
    <ligand>
        <name>Zn(2+)</name>
        <dbReference type="ChEBI" id="CHEBI:29105"/>
        <label>1</label>
        <note>catalytic</note>
    </ligand>
</feature>
<keyword evidence="6" id="KW-1185">Reference proteome</keyword>
<feature type="active site" description="Proton acceptor" evidence="2">
    <location>
        <position position="283"/>
    </location>
</feature>
<feature type="binding site" evidence="3">
    <location>
        <position position="61"/>
    </location>
    <ligand>
        <name>Zn(2+)</name>
        <dbReference type="ChEBI" id="CHEBI:29105"/>
        <label>1</label>
        <note>catalytic</note>
    </ligand>
</feature>
<sequence>MLLLRNADVYAPEALGRRHLLLGGGKLLWMGEAEPALPDALAIDTIDLDGARLIPGFIDGHVHVSGGGGEAGYASRVPAPLLSRYTRAGVTSVIGLLGTDDVSRGTNELLSHVYALREQGLGAWGYCGGYHLPPTTLTGTVRGDIVFSDALIGVGEVAISDHRSSQPTLDDVLRLASEAHVAGLMTGKAGIVHLHLGDGVRGLELVRQALDTSELPPRVFQPTHVNRKKALFEEAVALAKRGCHVDITAFPVEEGEDAWPAAEALLRYLDSGAPPERVSISSDAGGCLPCFDEHGRVCGMDVGHSGALLDTLNELVARGLLLERALPAFTRNVADLLRLPGKGRIAVGGDADLVALDGQGAARHVWLGGVAHVRAGDVVRRGMFER</sequence>
<dbReference type="PANTHER" id="PTHR11647:SF1">
    <property type="entry name" value="COLLAPSIN RESPONSE MEDIATOR PROTEIN"/>
    <property type="match status" value="1"/>
</dbReference>
<dbReference type="PANTHER" id="PTHR11647">
    <property type="entry name" value="HYDRANTOINASE/DIHYDROPYRIMIDINASE FAMILY MEMBER"/>
    <property type="match status" value="1"/>
</dbReference>
<accession>A0A5B7ZUG0</accession>
<dbReference type="SUPFAM" id="SSF51556">
    <property type="entry name" value="Metallo-dependent hydrolases"/>
    <property type="match status" value="1"/>
</dbReference>
<dbReference type="Pfam" id="PF01979">
    <property type="entry name" value="Amidohydro_1"/>
    <property type="match status" value="1"/>
</dbReference>
<protein>
    <recommendedName>
        <fullName evidence="1">Isoaspartyl dipeptidase</fullName>
        <ecNumber evidence="1">3.4.19.-</ecNumber>
    </recommendedName>
</protein>
<dbReference type="EC" id="3.4.19.-" evidence="1"/>
<keyword evidence="1 3" id="KW-0479">Metal-binding</keyword>
<dbReference type="InterPro" id="IPR006680">
    <property type="entry name" value="Amidohydro-rel"/>
</dbReference>
<dbReference type="AlphaFoldDB" id="A0A5B7ZUG0"/>
<evidence type="ECO:0000259" key="4">
    <source>
        <dbReference type="Pfam" id="PF01979"/>
    </source>
</evidence>
<dbReference type="GO" id="GO:0006508">
    <property type="term" value="P:proteolysis"/>
    <property type="evidence" value="ECO:0007669"/>
    <property type="project" value="UniProtKB-KW"/>
</dbReference>
<dbReference type="KEGG" id="thes:FHQ07_06405"/>
<keyword evidence="1 5" id="KW-0378">Hydrolase</keyword>
<dbReference type="GO" id="GO:0016810">
    <property type="term" value="F:hydrolase activity, acting on carbon-nitrogen (but not peptide) bonds"/>
    <property type="evidence" value="ECO:0007669"/>
    <property type="project" value="InterPro"/>
</dbReference>
<evidence type="ECO:0000256" key="2">
    <source>
        <dbReference type="PIRSR" id="PIRSR001238-1"/>
    </source>
</evidence>
<feature type="domain" description="Amidohydrolase-related" evidence="4">
    <location>
        <begin position="53"/>
        <end position="358"/>
    </location>
</feature>
<feature type="binding site" evidence="3">
    <location>
        <position position="195"/>
    </location>
    <ligand>
        <name>Zn(2+)</name>
        <dbReference type="ChEBI" id="CHEBI:29105"/>
        <label>2</label>
        <note>catalytic</note>
    </ligand>
</feature>
<feature type="binding site" evidence="3">
    <location>
        <position position="224"/>
    </location>
    <ligand>
        <name>Zn(2+)</name>
        <dbReference type="ChEBI" id="CHEBI:29105"/>
        <label>2</label>
        <note>catalytic</note>
    </ligand>
</feature>
<dbReference type="NCBIfam" id="TIGR01975">
    <property type="entry name" value="isoAsp_dipep"/>
    <property type="match status" value="1"/>
</dbReference>
<proteinExistence type="inferred from homology"/>
<dbReference type="Gene3D" id="3.20.20.140">
    <property type="entry name" value="Metal-dependent hydrolases"/>
    <property type="match status" value="1"/>
</dbReference>
<dbReference type="PIRSF" id="PIRSF001238">
    <property type="entry name" value="IadA"/>
    <property type="match status" value="1"/>
</dbReference>
<gene>
    <name evidence="5" type="ORF">FHQ07_06405</name>
</gene>
<name>A0A5B7ZUG0_9GAMM</name>
<reference evidence="5 6" key="1">
    <citation type="submission" date="2019-06" db="EMBL/GenBank/DDBJ databases">
        <title>Thermomonas aquatica sp. nov., isolated from an industrial wastewater treatment plant.</title>
        <authorList>
            <person name="Jeon J.H."/>
            <person name="Park D.-S."/>
        </authorList>
    </citation>
    <scope>NUCLEOTIDE SEQUENCE [LARGE SCALE GENOMIC DNA]</scope>
    <source>
        <strain evidence="5 6">SY21</strain>
    </source>
</reference>
<evidence type="ECO:0000313" key="6">
    <source>
        <dbReference type="Proteomes" id="UP000308149"/>
    </source>
</evidence>
<evidence type="ECO:0000256" key="1">
    <source>
        <dbReference type="PIRNR" id="PIRNR001238"/>
    </source>
</evidence>
<evidence type="ECO:0000313" key="5">
    <source>
        <dbReference type="EMBL" id="QDA58467.1"/>
    </source>
</evidence>
<dbReference type="InterPro" id="IPR010229">
    <property type="entry name" value="Pept_M38_dipep"/>
</dbReference>
<dbReference type="Proteomes" id="UP000308149">
    <property type="component" value="Chromosome"/>
</dbReference>
<organism evidence="5 6">
    <name type="scientific">Thermomonas aquatica</name>
    <dbReference type="NCBI Taxonomy" id="2202149"/>
    <lineage>
        <taxon>Bacteria</taxon>
        <taxon>Pseudomonadati</taxon>
        <taxon>Pseudomonadota</taxon>
        <taxon>Gammaproteobacteria</taxon>
        <taxon>Lysobacterales</taxon>
        <taxon>Lysobacteraceae</taxon>
        <taxon>Thermomonas</taxon>
    </lineage>
</organism>
<dbReference type="GO" id="GO:0008237">
    <property type="term" value="F:metallopeptidase activity"/>
    <property type="evidence" value="ECO:0007669"/>
    <property type="project" value="UniProtKB-KW"/>
</dbReference>
<dbReference type="InterPro" id="IPR011059">
    <property type="entry name" value="Metal-dep_hydrolase_composite"/>
</dbReference>
<dbReference type="EMBL" id="CP040871">
    <property type="protein sequence ID" value="QDA58467.1"/>
    <property type="molecule type" value="Genomic_DNA"/>
</dbReference>
<dbReference type="GO" id="GO:0046872">
    <property type="term" value="F:metal ion binding"/>
    <property type="evidence" value="ECO:0007669"/>
    <property type="project" value="UniProtKB-KW"/>
</dbReference>
<dbReference type="GO" id="GO:0005737">
    <property type="term" value="C:cytoplasm"/>
    <property type="evidence" value="ECO:0007669"/>
    <property type="project" value="UniProtKB-SubCell"/>
</dbReference>
<keyword evidence="1" id="KW-0482">Metalloprotease</keyword>
<dbReference type="Gene3D" id="2.30.40.10">
    <property type="entry name" value="Urease, subunit C, domain 1"/>
    <property type="match status" value="1"/>
</dbReference>
<comment type="function">
    <text evidence="1">Catalyzes the hydrolytic cleavage of a subset of L-isoaspartyl (L-beta-aspartyl) dipeptides. Used to degrade proteins damaged by L-isoaspartyl residues formation.</text>
</comment>
<evidence type="ECO:0000256" key="3">
    <source>
        <dbReference type="PIRSR" id="PIRSR001238-3"/>
    </source>
</evidence>
<comment type="PTM">
    <text evidence="1">Carboxylation allows a single lysine to coordinate two zinc ions.</text>
</comment>